<sequence length="66" mass="7186">MISFETLISLSNCFTYFPMKRLSWALILNTELAENMAAGLCSTSTSTSISACIFEPKPSSKSITLS</sequence>
<organism evidence="1 2">
    <name type="scientific">Brachionus plicatilis</name>
    <name type="common">Marine rotifer</name>
    <name type="synonym">Brachionus muelleri</name>
    <dbReference type="NCBI Taxonomy" id="10195"/>
    <lineage>
        <taxon>Eukaryota</taxon>
        <taxon>Metazoa</taxon>
        <taxon>Spiralia</taxon>
        <taxon>Gnathifera</taxon>
        <taxon>Rotifera</taxon>
        <taxon>Eurotatoria</taxon>
        <taxon>Monogononta</taxon>
        <taxon>Pseudotrocha</taxon>
        <taxon>Ploima</taxon>
        <taxon>Brachionidae</taxon>
        <taxon>Brachionus</taxon>
    </lineage>
</organism>
<accession>A0A3M7S5Y5</accession>
<protein>
    <submittedName>
        <fullName evidence="1">Uncharacterized protein</fullName>
    </submittedName>
</protein>
<evidence type="ECO:0000313" key="2">
    <source>
        <dbReference type="Proteomes" id="UP000276133"/>
    </source>
</evidence>
<proteinExistence type="predicted"/>
<reference evidence="1 2" key="1">
    <citation type="journal article" date="2018" name="Sci. Rep.">
        <title>Genomic signatures of local adaptation to the degree of environmental predictability in rotifers.</title>
        <authorList>
            <person name="Franch-Gras L."/>
            <person name="Hahn C."/>
            <person name="Garcia-Roger E.M."/>
            <person name="Carmona M.J."/>
            <person name="Serra M."/>
            <person name="Gomez A."/>
        </authorList>
    </citation>
    <scope>NUCLEOTIDE SEQUENCE [LARGE SCALE GENOMIC DNA]</scope>
    <source>
        <strain evidence="1">HYR1</strain>
    </source>
</reference>
<dbReference type="Proteomes" id="UP000276133">
    <property type="component" value="Unassembled WGS sequence"/>
</dbReference>
<comment type="caution">
    <text evidence="1">The sequence shown here is derived from an EMBL/GenBank/DDBJ whole genome shotgun (WGS) entry which is preliminary data.</text>
</comment>
<keyword evidence="2" id="KW-1185">Reference proteome</keyword>
<dbReference type="AlphaFoldDB" id="A0A3M7S5Y5"/>
<name>A0A3M7S5Y5_BRAPC</name>
<dbReference type="EMBL" id="REGN01002004">
    <property type="protein sequence ID" value="RNA31018.1"/>
    <property type="molecule type" value="Genomic_DNA"/>
</dbReference>
<evidence type="ECO:0000313" key="1">
    <source>
        <dbReference type="EMBL" id="RNA31018.1"/>
    </source>
</evidence>
<gene>
    <name evidence="1" type="ORF">BpHYR1_036130</name>
</gene>